<keyword evidence="1" id="KW-0472">Membrane</keyword>
<name>A0ABZ0K4H3_9GAMM</name>
<sequence>MYFYIIACYGLVLSVAFASLQASNNTIYLDKLTALMAISSAAIIEHLIAQIKIVLYSLAATTAQLASGACIDIVSAIVLAEE</sequence>
<keyword evidence="1" id="KW-1133">Transmembrane helix</keyword>
<gene>
    <name evidence="2" type="ORF">RGE70_08980</name>
</gene>
<evidence type="ECO:0000313" key="3">
    <source>
        <dbReference type="Proteomes" id="UP001529491"/>
    </source>
</evidence>
<keyword evidence="3" id="KW-1185">Reference proteome</keyword>
<feature type="transmembrane region" description="Helical" evidence="1">
    <location>
        <begin position="32"/>
        <end position="48"/>
    </location>
</feature>
<evidence type="ECO:0000313" key="2">
    <source>
        <dbReference type="EMBL" id="WOT06851.1"/>
    </source>
</evidence>
<accession>A0ABZ0K4H3</accession>
<keyword evidence="1" id="KW-0812">Transmembrane</keyword>
<evidence type="ECO:0000256" key="1">
    <source>
        <dbReference type="SAM" id="Phobius"/>
    </source>
</evidence>
<proteinExistence type="predicted"/>
<reference evidence="2 3" key="1">
    <citation type="submission" date="2023-10" db="EMBL/GenBank/DDBJ databases">
        <title>Complete genome sequence of Shewanella sp. DAU334.</title>
        <authorList>
            <person name="Lee Y.-S."/>
            <person name="Jeong H.-R."/>
            <person name="Hwang E.-J."/>
            <person name="Choi Y.-L."/>
            <person name="Kim G.-D."/>
        </authorList>
    </citation>
    <scope>NUCLEOTIDE SEQUENCE [LARGE SCALE GENOMIC DNA]</scope>
    <source>
        <strain evidence="2 3">DAU334</strain>
    </source>
</reference>
<organism evidence="2 3">
    <name type="scientific">Shewanella youngdeokensis</name>
    <dbReference type="NCBI Taxonomy" id="2999068"/>
    <lineage>
        <taxon>Bacteria</taxon>
        <taxon>Pseudomonadati</taxon>
        <taxon>Pseudomonadota</taxon>
        <taxon>Gammaproteobacteria</taxon>
        <taxon>Alteromonadales</taxon>
        <taxon>Shewanellaceae</taxon>
        <taxon>Shewanella</taxon>
    </lineage>
</organism>
<dbReference type="RefSeq" id="WP_310471123.1">
    <property type="nucleotide sequence ID" value="NZ_CP136522.1"/>
</dbReference>
<dbReference type="Proteomes" id="UP001529491">
    <property type="component" value="Chromosome"/>
</dbReference>
<protein>
    <submittedName>
        <fullName evidence="2">Uncharacterized protein</fullName>
    </submittedName>
</protein>
<dbReference type="EMBL" id="CP136522">
    <property type="protein sequence ID" value="WOT06851.1"/>
    <property type="molecule type" value="Genomic_DNA"/>
</dbReference>